<feature type="transmembrane region" description="Helical" evidence="1">
    <location>
        <begin position="102"/>
        <end position="122"/>
    </location>
</feature>
<dbReference type="InterPro" id="IPR033458">
    <property type="entry name" value="DUF5134"/>
</dbReference>
<evidence type="ECO:0000313" key="3">
    <source>
        <dbReference type="Proteomes" id="UP000563898"/>
    </source>
</evidence>
<dbReference type="AlphaFoldDB" id="A0A846WNV1"/>
<accession>A0A846WNV1</accession>
<keyword evidence="1" id="KW-1133">Transmembrane helix</keyword>
<feature type="transmembrane region" description="Helical" evidence="1">
    <location>
        <begin position="6"/>
        <end position="27"/>
    </location>
</feature>
<sequence>MIDDIVLRWVVTILFALAAAQCAYLMLTRRMPWEAYLGHVLHLVMSVAMLVMAWPFSADWPTAGPMWFFVVAAAWFLVSLALHPRLRPTDDCGCVPPTTTPFGRLAAVYHATMMGAMAWMYAVMNGTVLPGGPTTQAMAMGSPGPSVTVLAHNHDDMPGTNMPGMDMGHHAAQPGYVTPVNWILTIGFALAAAVWLYLYFARRRAPGASSDLMTFAGDLCQVFMAVGMAIMFGVMLG</sequence>
<keyword evidence="1" id="KW-0812">Transmembrane</keyword>
<dbReference type="Pfam" id="PF17197">
    <property type="entry name" value="DUF5134"/>
    <property type="match status" value="1"/>
</dbReference>
<feature type="transmembrane region" description="Helical" evidence="1">
    <location>
        <begin position="182"/>
        <end position="200"/>
    </location>
</feature>
<dbReference type="EMBL" id="JAAXPC010000009">
    <property type="protein sequence ID" value="NKY03324.1"/>
    <property type="molecule type" value="Genomic_DNA"/>
</dbReference>
<reference evidence="2 3" key="1">
    <citation type="submission" date="2020-04" db="EMBL/GenBank/DDBJ databases">
        <title>MicrobeNet Type strains.</title>
        <authorList>
            <person name="Nicholson A.C."/>
        </authorList>
    </citation>
    <scope>NUCLEOTIDE SEQUENCE [LARGE SCALE GENOMIC DNA]</scope>
    <source>
        <strain evidence="2 3">ATCC BAA-14</strain>
    </source>
</reference>
<keyword evidence="1" id="KW-0472">Membrane</keyword>
<evidence type="ECO:0000256" key="1">
    <source>
        <dbReference type="SAM" id="Phobius"/>
    </source>
</evidence>
<proteinExistence type="predicted"/>
<gene>
    <name evidence="2" type="ORF">HGA05_17275</name>
</gene>
<feature type="transmembrane region" description="Helical" evidence="1">
    <location>
        <begin position="212"/>
        <end position="236"/>
    </location>
</feature>
<feature type="transmembrane region" description="Helical" evidence="1">
    <location>
        <begin position="63"/>
        <end position="82"/>
    </location>
</feature>
<dbReference type="Proteomes" id="UP000563898">
    <property type="component" value="Unassembled WGS sequence"/>
</dbReference>
<organism evidence="2 3">
    <name type="scientific">Gordonia polyisoprenivorans</name>
    <dbReference type="NCBI Taxonomy" id="84595"/>
    <lineage>
        <taxon>Bacteria</taxon>
        <taxon>Bacillati</taxon>
        <taxon>Actinomycetota</taxon>
        <taxon>Actinomycetes</taxon>
        <taxon>Mycobacteriales</taxon>
        <taxon>Gordoniaceae</taxon>
        <taxon>Gordonia</taxon>
    </lineage>
</organism>
<name>A0A846WNV1_9ACTN</name>
<feature type="transmembrane region" description="Helical" evidence="1">
    <location>
        <begin position="39"/>
        <end position="57"/>
    </location>
</feature>
<dbReference type="RefSeq" id="WP_006368398.1">
    <property type="nucleotide sequence ID" value="NZ_JAAXPC010000009.1"/>
</dbReference>
<comment type="caution">
    <text evidence="2">The sequence shown here is derived from an EMBL/GenBank/DDBJ whole genome shotgun (WGS) entry which is preliminary data.</text>
</comment>
<protein>
    <submittedName>
        <fullName evidence="2">DUF5134 domain-containing protein</fullName>
    </submittedName>
</protein>
<evidence type="ECO:0000313" key="2">
    <source>
        <dbReference type="EMBL" id="NKY03324.1"/>
    </source>
</evidence>